<dbReference type="RefSeq" id="WP_203018846.1">
    <property type="nucleotide sequence ID" value="NZ_CP032405.1"/>
</dbReference>
<accession>A0ABX7ERY7</accession>
<sequence length="87" mass="9893">MQFREGTPVVLMIEMYFAVLWLPVLIAVFAAIGSIFVYRTGYRRRLLVLITLLLSALVAIWLGAILGGMALLEHPRYRAYVECDPCF</sequence>
<proteinExistence type="predicted"/>
<gene>
    <name evidence="2" type="ORF">D4A92_06475</name>
</gene>
<dbReference type="Proteomes" id="UP000596351">
    <property type="component" value="Chromosome"/>
</dbReference>
<feature type="transmembrane region" description="Helical" evidence="1">
    <location>
        <begin position="15"/>
        <end position="39"/>
    </location>
</feature>
<keyword evidence="1" id="KW-1133">Transmembrane helix</keyword>
<keyword evidence="3" id="KW-1185">Reference proteome</keyword>
<reference evidence="2 3" key="1">
    <citation type="submission" date="2018-09" db="EMBL/GenBank/DDBJ databases">
        <title>Rhizobium sp. MAE2-X.</title>
        <authorList>
            <person name="Lee Y."/>
            <person name="Jeon C.O."/>
        </authorList>
    </citation>
    <scope>NUCLEOTIDE SEQUENCE [LARGE SCALE GENOMIC DNA]</scope>
    <source>
        <strain evidence="2 3">MAE2-X</strain>
    </source>
</reference>
<keyword evidence="1" id="KW-0812">Transmembrane</keyword>
<organism evidence="2 3">
    <name type="scientific">Rhizobium rosettiformans</name>
    <dbReference type="NCBI Taxonomy" id="1368430"/>
    <lineage>
        <taxon>Bacteria</taxon>
        <taxon>Pseudomonadati</taxon>
        <taxon>Pseudomonadota</taxon>
        <taxon>Alphaproteobacteria</taxon>
        <taxon>Hyphomicrobiales</taxon>
        <taxon>Rhizobiaceae</taxon>
        <taxon>Rhizobium/Agrobacterium group</taxon>
        <taxon>Rhizobium</taxon>
    </lineage>
</organism>
<evidence type="ECO:0000313" key="3">
    <source>
        <dbReference type="Proteomes" id="UP000596351"/>
    </source>
</evidence>
<evidence type="ECO:0000256" key="1">
    <source>
        <dbReference type="SAM" id="Phobius"/>
    </source>
</evidence>
<feature type="transmembrane region" description="Helical" evidence="1">
    <location>
        <begin position="46"/>
        <end position="72"/>
    </location>
</feature>
<keyword evidence="1" id="KW-0472">Membrane</keyword>
<evidence type="ECO:0000313" key="2">
    <source>
        <dbReference type="EMBL" id="QRF51105.1"/>
    </source>
</evidence>
<name>A0ABX7ERY7_9HYPH</name>
<dbReference type="EMBL" id="CP032405">
    <property type="protein sequence ID" value="QRF51105.1"/>
    <property type="molecule type" value="Genomic_DNA"/>
</dbReference>
<protein>
    <submittedName>
        <fullName evidence="2">Uncharacterized protein</fullName>
    </submittedName>
</protein>